<keyword evidence="2" id="KW-1185">Reference proteome</keyword>
<evidence type="ECO:0008006" key="3">
    <source>
        <dbReference type="Google" id="ProtNLM"/>
    </source>
</evidence>
<evidence type="ECO:0000313" key="2">
    <source>
        <dbReference type="Proteomes" id="UP001157353"/>
    </source>
</evidence>
<sequence>MSEAKIHFISKYVSTHSPSEVIEMWCELYDEDPATVWQWAASNKIVLLKGGIRKATWHRRFLSSHSEQCIEIAQIAPKHQKQELNKSGGSDDVLPSALNLNPIVQILGEHLQLTTLQMKGSLYLLKCPTGIGKTFATVVQLFNHLKKCVSGEQELKRIYFVTDLLDNVNDALANLEKMIENDEQSSSQEKVKMKKQIVTLPSQQDIILRLNEKQLNDILELLDVSSKKYLQQRFSIVKSSAENFDSNKARLPLTHIKVIENSISEDAGKLYGTLMSALRQKIKLSPFLLENESFIYKVSCLVPGALLKAEFASVAFLTTKKLLSGYDTLKYRFKPLIAESGAIFFIDEFDKQSKVVLDYLIQAKPIDLIKTVKDINSQLTTHYFEATDQFEGISDCFEAVREFSEVLSKHWHVQQPIGIDSELWSASEKNVTLFSDKITIHTASINGKLYIGFDSESEKSKVSLHKFDGSRSLQGFIKQANQYCNSTFPQACLAASNILIKNEGDESSTQNEACYRVLRNINLEHLTPHITDRFHFSPVRKNKSAKGTPFSYHTRGLKLTELIVPERDKYTITAMHHSYEISPTAILADLVIQGNDVIGISATAESESVLHNFDLSFLRRVIGEERYIEPSRENLDKVASYYHQKRNYVANGIEQQVSFHDVDYQYLCDEIIRQFGPDSLVENIIRELAGLEQNQSPNHAVNWISKVLKAIQAFINNPHQRYMVSLLSRGVTRPVLIGFLSKYVENLSLSNAVGAKLFCGVNARYLREQYQQNVIKVLEKDPCKVIVFSTYATMGAGTNIDYIFDPKIEFSQPINVDDCSNTEQKTDVDCLYLECPTHMFSVSSGDEEQASLIESKMMVLHQVLSLQEAYEISPNLAQRWSNEIIKSASVKGLSYACREMQSKYKTAEDYLCSVRSKIEQAVGRTARTANKRKQISFHLDIALKDILAADNRKNILLSNEYLALVREAKTSDKGSVKRPNKLDRQLHIANLHTRKTVEQIKWYLTEFFTLSDLNTQSAEHWLAIRCQLLNQPTSTSVNHNLDFLYVQSPMLGHYVYDHKSSDSCQQLSKYRFFEGGSFVSESESGLAQLMKCDVIKQAFEDKGYATSWGSCEWIMNPVAFQALYKGALGEEAGEAILLHADIEVLPMPIEHFERFDSIVRYQGKQSLIDFKYWNLDAWNIRKREEKQKYLTHIINKANEVGSQRAIICNVFDENTLSIQAFDINGEYINPSNESAVVLAIPSLLQTGSMKINDEAIIKIKQWIKR</sequence>
<name>A0ABQ6DVA2_9GAMM</name>
<dbReference type="EMBL" id="BSPQ01000001">
    <property type="protein sequence ID" value="GLS88974.1"/>
    <property type="molecule type" value="Genomic_DNA"/>
</dbReference>
<organism evidence="1 2">
    <name type="scientific">Psychromonas marina</name>
    <dbReference type="NCBI Taxonomy" id="88364"/>
    <lineage>
        <taxon>Bacteria</taxon>
        <taxon>Pseudomonadati</taxon>
        <taxon>Pseudomonadota</taxon>
        <taxon>Gammaproteobacteria</taxon>
        <taxon>Alteromonadales</taxon>
        <taxon>Psychromonadaceae</taxon>
        <taxon>Psychromonas</taxon>
    </lineage>
</organism>
<reference evidence="2" key="1">
    <citation type="journal article" date="2019" name="Int. J. Syst. Evol. Microbiol.">
        <title>The Global Catalogue of Microorganisms (GCM) 10K type strain sequencing project: providing services to taxonomists for standard genome sequencing and annotation.</title>
        <authorList>
            <consortium name="The Broad Institute Genomics Platform"/>
            <consortium name="The Broad Institute Genome Sequencing Center for Infectious Disease"/>
            <person name="Wu L."/>
            <person name="Ma J."/>
        </authorList>
    </citation>
    <scope>NUCLEOTIDE SEQUENCE [LARGE SCALE GENOMIC DNA]</scope>
    <source>
        <strain evidence="2">NBRC 103166</strain>
    </source>
</reference>
<gene>
    <name evidence="1" type="ORF">GCM10007916_00410</name>
</gene>
<evidence type="ECO:0000313" key="1">
    <source>
        <dbReference type="EMBL" id="GLS88974.1"/>
    </source>
</evidence>
<proteinExistence type="predicted"/>
<protein>
    <recommendedName>
        <fullName evidence="3">Helicase/UvrB N-terminal domain-containing protein</fullName>
    </recommendedName>
</protein>
<accession>A0ABQ6DVA2</accession>
<dbReference type="Proteomes" id="UP001157353">
    <property type="component" value="Unassembled WGS sequence"/>
</dbReference>
<comment type="caution">
    <text evidence="1">The sequence shown here is derived from an EMBL/GenBank/DDBJ whole genome shotgun (WGS) entry which is preliminary data.</text>
</comment>